<feature type="domain" description="MmgE/PrpD C-terminal" evidence="4">
    <location>
        <begin position="307"/>
        <end position="416"/>
    </location>
</feature>
<dbReference type="Pfam" id="PF19305">
    <property type="entry name" value="MmgE_PrpD_C"/>
    <property type="match status" value="1"/>
</dbReference>
<dbReference type="InterPro" id="IPR045337">
    <property type="entry name" value="MmgE_PrpD_C"/>
</dbReference>
<dbReference type="InterPro" id="IPR042183">
    <property type="entry name" value="MmgE/PrpD_sf_1"/>
</dbReference>
<dbReference type="InterPro" id="IPR042188">
    <property type="entry name" value="MmgE/PrpD_sf_2"/>
</dbReference>
<feature type="domain" description="MmgE/PrpD N-terminal" evidence="3">
    <location>
        <begin position="56"/>
        <end position="276"/>
    </location>
</feature>
<dbReference type="Gene3D" id="1.10.4100.10">
    <property type="entry name" value="2-methylcitrate dehydratase PrpD"/>
    <property type="match status" value="1"/>
</dbReference>
<evidence type="ECO:0000256" key="1">
    <source>
        <dbReference type="ARBA" id="ARBA00006174"/>
    </source>
</evidence>
<reference evidence="5 6" key="1">
    <citation type="submission" date="2019-05" db="EMBL/GenBank/DDBJ databases">
        <authorList>
            <person name="Hariharan J."/>
            <person name="Choudoir M.J."/>
            <person name="Diebold P."/>
            <person name="Panke-Buisse K."/>
            <person name="Buckley D.H."/>
        </authorList>
    </citation>
    <scope>NUCLEOTIDE SEQUENCE [LARGE SCALE GENOMIC DNA]</scope>
    <source>
        <strain evidence="5 6">SUN51</strain>
    </source>
</reference>
<protein>
    <submittedName>
        <fullName evidence="5">MmgE/PrpD family protein</fullName>
    </submittedName>
</protein>
<sequence>MPPAEGVGADSPFTRRAPHPLEKRSARLARGGGSGRVTHASASDAQEEDPVTTLTQELAGWASGLRLDDVPDDVVATARLQILSQLAAVRAGMDHPLGRRFTEAFGAPLQEDPARSAYVLAGLGSWLHFDDTAYAGHLSNSTVTVPLAYARRQRLTGEQLLTSIVAANETAARITASCTLGPFRGQSAAFTHVTGAIAGRLRGEDAPARRWVDTLGLGLGLPPRTVPVGFLDGDAKLFGASTPVRIGLDACDASAAGLAGSPVIVEHPEGFLSRFATVPLPEAVVAGLGTRWHTRTTSFKVHPGGPGMDSAIDVGLALHRELSAPGRPLRAADIAEVGVDTSLYTAVVERRAARYLRGSVSPVSALVFSLRYTLATALLTGRLGTDDFTGKGLADDERWSLAERIEVSLDEAMTRELFRCEVPFGEALRQAGPRGTEWLRQFGAAWRGDGDWLVDLVGELPPPSRDFSDARKVTGARVRVVLVDGRTVTRELDVPMGAVGARDRPRIADVVRAKWLAAGGGEEFADGVDRLEHASSDEVAQLVGRCLD</sequence>
<dbReference type="InterPro" id="IPR045336">
    <property type="entry name" value="MmgE_PrpD_N"/>
</dbReference>
<dbReference type="PANTHER" id="PTHR16943:SF8">
    <property type="entry name" value="2-METHYLCITRATE DEHYDRATASE"/>
    <property type="match status" value="1"/>
</dbReference>
<keyword evidence="6" id="KW-1185">Reference proteome</keyword>
<dbReference type="SUPFAM" id="SSF103378">
    <property type="entry name" value="2-methylcitrate dehydratase PrpD"/>
    <property type="match status" value="1"/>
</dbReference>
<dbReference type="Proteomes" id="UP000324965">
    <property type="component" value="Unassembled WGS sequence"/>
</dbReference>
<dbReference type="InterPro" id="IPR005656">
    <property type="entry name" value="MmgE_PrpD"/>
</dbReference>
<dbReference type="InterPro" id="IPR036148">
    <property type="entry name" value="MmgE/PrpD_sf"/>
</dbReference>
<proteinExistence type="inferred from homology"/>
<comment type="caution">
    <text evidence="5">The sequence shown here is derived from an EMBL/GenBank/DDBJ whole genome shotgun (WGS) entry which is preliminary data.</text>
</comment>
<accession>A0A5B0BMJ7</accession>
<dbReference type="EMBL" id="VDFC01000007">
    <property type="protein sequence ID" value="KAA0942502.1"/>
    <property type="molecule type" value="Genomic_DNA"/>
</dbReference>
<organism evidence="5 6">
    <name type="scientific">Streptomyces apricus</name>
    <dbReference type="NCBI Taxonomy" id="1828112"/>
    <lineage>
        <taxon>Bacteria</taxon>
        <taxon>Bacillati</taxon>
        <taxon>Actinomycetota</taxon>
        <taxon>Actinomycetes</taxon>
        <taxon>Kitasatosporales</taxon>
        <taxon>Streptomycetaceae</taxon>
        <taxon>Streptomyces</taxon>
    </lineage>
</organism>
<comment type="similarity">
    <text evidence="1">Belongs to the PrpD family.</text>
</comment>
<evidence type="ECO:0000256" key="2">
    <source>
        <dbReference type="SAM" id="MobiDB-lite"/>
    </source>
</evidence>
<feature type="region of interest" description="Disordered" evidence="2">
    <location>
        <begin position="1"/>
        <end position="51"/>
    </location>
</feature>
<evidence type="ECO:0000313" key="5">
    <source>
        <dbReference type="EMBL" id="KAA0942502.1"/>
    </source>
</evidence>
<name>A0A5B0BMJ7_9ACTN</name>
<dbReference type="GO" id="GO:0016829">
    <property type="term" value="F:lyase activity"/>
    <property type="evidence" value="ECO:0007669"/>
    <property type="project" value="InterPro"/>
</dbReference>
<evidence type="ECO:0000259" key="4">
    <source>
        <dbReference type="Pfam" id="PF19305"/>
    </source>
</evidence>
<gene>
    <name evidence="5" type="ORF">FGF04_02845</name>
</gene>
<dbReference type="PANTHER" id="PTHR16943">
    <property type="entry name" value="2-METHYLCITRATE DEHYDRATASE-RELATED"/>
    <property type="match status" value="1"/>
</dbReference>
<dbReference type="AlphaFoldDB" id="A0A5B0BMJ7"/>
<dbReference type="OrthoDB" id="9797528at2"/>
<dbReference type="Gene3D" id="3.30.1330.120">
    <property type="entry name" value="2-methylcitrate dehydratase PrpD"/>
    <property type="match status" value="1"/>
</dbReference>
<dbReference type="Pfam" id="PF03972">
    <property type="entry name" value="MmgE_PrpD_N"/>
    <property type="match status" value="1"/>
</dbReference>
<evidence type="ECO:0000259" key="3">
    <source>
        <dbReference type="Pfam" id="PF03972"/>
    </source>
</evidence>
<evidence type="ECO:0000313" key="6">
    <source>
        <dbReference type="Proteomes" id="UP000324965"/>
    </source>
</evidence>